<evidence type="ECO:0000256" key="10">
    <source>
        <dbReference type="ARBA" id="ARBA00023316"/>
    </source>
</evidence>
<name>A0ABU6KD34_9BACI</name>
<gene>
    <name evidence="12" type="primary">rodA</name>
    <name evidence="12" type="ORF">QGM71_05680</name>
</gene>
<evidence type="ECO:0000313" key="12">
    <source>
        <dbReference type="EMBL" id="MEC5422988.1"/>
    </source>
</evidence>
<protein>
    <submittedName>
        <fullName evidence="12">Rod shape-determining protein RodA</fullName>
    </submittedName>
</protein>
<accession>A0ABU6KD34</accession>
<dbReference type="PROSITE" id="PS00428">
    <property type="entry name" value="FTSW_RODA_SPOVE"/>
    <property type="match status" value="1"/>
</dbReference>
<evidence type="ECO:0000256" key="2">
    <source>
        <dbReference type="ARBA" id="ARBA00022475"/>
    </source>
</evidence>
<evidence type="ECO:0000313" key="13">
    <source>
        <dbReference type="Proteomes" id="UP001335737"/>
    </source>
</evidence>
<dbReference type="EMBL" id="JARZFX010000002">
    <property type="protein sequence ID" value="MEC5422988.1"/>
    <property type="molecule type" value="Genomic_DNA"/>
</dbReference>
<keyword evidence="2" id="KW-1003">Cell membrane</keyword>
<feature type="transmembrane region" description="Helical" evidence="11">
    <location>
        <begin position="118"/>
        <end position="134"/>
    </location>
</feature>
<reference evidence="12 13" key="1">
    <citation type="journal article" date="2024" name="Int. J. Syst. Evol. Microbiol.">
        <title>Virgibacillus tibetensis sp. nov., isolated from salt lake on the Tibetan Plateau of China.</title>
        <authorList>
            <person name="Phurbu D."/>
            <person name="Liu Z.-X."/>
            <person name="Wang R."/>
            <person name="Zheng Y.-Y."/>
            <person name="Liu H.-C."/>
            <person name="Zhou Y.-G."/>
            <person name="Yu Y.-J."/>
            <person name="Li A.-H."/>
        </authorList>
    </citation>
    <scope>NUCLEOTIDE SEQUENCE [LARGE SCALE GENOMIC DNA]</scope>
    <source>
        <strain evidence="12 13">C22-A2</strain>
    </source>
</reference>
<feature type="transmembrane region" description="Helical" evidence="11">
    <location>
        <begin position="146"/>
        <end position="163"/>
    </location>
</feature>
<evidence type="ECO:0000256" key="9">
    <source>
        <dbReference type="ARBA" id="ARBA00023136"/>
    </source>
</evidence>
<feature type="transmembrane region" description="Helical" evidence="11">
    <location>
        <begin position="321"/>
        <end position="338"/>
    </location>
</feature>
<keyword evidence="5 11" id="KW-0812">Transmembrane</keyword>
<keyword evidence="3" id="KW-0328">Glycosyltransferase</keyword>
<dbReference type="NCBIfam" id="TIGR02210">
    <property type="entry name" value="rodA_shape"/>
    <property type="match status" value="1"/>
</dbReference>
<feature type="transmembrane region" description="Helical" evidence="11">
    <location>
        <begin position="76"/>
        <end position="98"/>
    </location>
</feature>
<dbReference type="InterPro" id="IPR018365">
    <property type="entry name" value="Cell_cycle_FtsW-rel_CS"/>
</dbReference>
<dbReference type="RefSeq" id="WP_327606559.1">
    <property type="nucleotide sequence ID" value="NZ_JARZFX010000002.1"/>
</dbReference>
<keyword evidence="9 11" id="KW-0472">Membrane</keyword>
<evidence type="ECO:0000256" key="7">
    <source>
        <dbReference type="ARBA" id="ARBA00022984"/>
    </source>
</evidence>
<feature type="transmembrane region" description="Helical" evidence="11">
    <location>
        <begin position="192"/>
        <end position="212"/>
    </location>
</feature>
<dbReference type="Pfam" id="PF01098">
    <property type="entry name" value="FTSW_RODA_SPOVE"/>
    <property type="match status" value="1"/>
</dbReference>
<evidence type="ECO:0000256" key="11">
    <source>
        <dbReference type="SAM" id="Phobius"/>
    </source>
</evidence>
<sequence>MENINNRIRSVFDKIDYLLLFCMILLFIISLFAIYSASGQYSADPTFFLIRQTVWFCIGLVAMFFILFLEYEHYRALAIPMYIAGVLSLLFVDLFGVSNKGSQRWIAIGGIEIQPSEFVKLILIIMLATAVYKITEKYKTTSKRDLYILISIFILSIIPFYFIFAQPDLGTALVTIAIAATILLVSGISFTYILLIGLAVILFLLLLTWLFIYQPDIFNMLFKEHQLTRIYGWLQPEFYAGSFGYQLSGARLGIGSGGLFGNGFQNGFIAQSGRVPEIHTDFIFTVIGEEFGFLGASVLLLIYFVLIYRMIIIAINCKDRFGMYIIAGVIGLFTFQIFQNIGMTIGMMPITGLTLPFISYGGSSLLTSMIAVGVVLNVHIHTKEYMFGDKQP</sequence>
<evidence type="ECO:0000256" key="8">
    <source>
        <dbReference type="ARBA" id="ARBA00022989"/>
    </source>
</evidence>
<proteinExistence type="predicted"/>
<comment type="caution">
    <text evidence="12">The sequence shown here is derived from an EMBL/GenBank/DDBJ whole genome shotgun (WGS) entry which is preliminary data.</text>
</comment>
<keyword evidence="6" id="KW-0133">Cell shape</keyword>
<feature type="transmembrane region" description="Helical" evidence="11">
    <location>
        <begin position="49"/>
        <end position="69"/>
    </location>
</feature>
<evidence type="ECO:0000256" key="3">
    <source>
        <dbReference type="ARBA" id="ARBA00022676"/>
    </source>
</evidence>
<organism evidence="12 13">
    <name type="scientific">Virgibacillus tibetensis</name>
    <dbReference type="NCBI Taxonomy" id="3042313"/>
    <lineage>
        <taxon>Bacteria</taxon>
        <taxon>Bacillati</taxon>
        <taxon>Bacillota</taxon>
        <taxon>Bacilli</taxon>
        <taxon>Bacillales</taxon>
        <taxon>Bacillaceae</taxon>
        <taxon>Virgibacillus</taxon>
    </lineage>
</organism>
<feature type="transmembrane region" description="Helical" evidence="11">
    <location>
        <begin position="169"/>
        <end position="185"/>
    </location>
</feature>
<keyword evidence="13" id="KW-1185">Reference proteome</keyword>
<keyword evidence="10" id="KW-0961">Cell wall biogenesis/degradation</keyword>
<comment type="subcellular location">
    <subcellularLocation>
        <location evidence="1">Membrane</location>
        <topology evidence="1">Multi-pass membrane protein</topology>
    </subcellularLocation>
</comment>
<evidence type="ECO:0000256" key="5">
    <source>
        <dbReference type="ARBA" id="ARBA00022692"/>
    </source>
</evidence>
<feature type="transmembrane region" description="Helical" evidence="11">
    <location>
        <begin position="17"/>
        <end position="37"/>
    </location>
</feature>
<keyword evidence="8 11" id="KW-1133">Transmembrane helix</keyword>
<evidence type="ECO:0000256" key="1">
    <source>
        <dbReference type="ARBA" id="ARBA00004141"/>
    </source>
</evidence>
<keyword evidence="7" id="KW-0573">Peptidoglycan synthesis</keyword>
<dbReference type="PANTHER" id="PTHR30474">
    <property type="entry name" value="CELL CYCLE PROTEIN"/>
    <property type="match status" value="1"/>
</dbReference>
<evidence type="ECO:0000256" key="6">
    <source>
        <dbReference type="ARBA" id="ARBA00022960"/>
    </source>
</evidence>
<dbReference type="PANTHER" id="PTHR30474:SF1">
    <property type="entry name" value="PEPTIDOGLYCAN GLYCOSYLTRANSFERASE MRDB"/>
    <property type="match status" value="1"/>
</dbReference>
<keyword evidence="4" id="KW-0808">Transferase</keyword>
<dbReference type="InterPro" id="IPR001182">
    <property type="entry name" value="FtsW/RodA"/>
</dbReference>
<dbReference type="Proteomes" id="UP001335737">
    <property type="component" value="Unassembled WGS sequence"/>
</dbReference>
<evidence type="ECO:0000256" key="4">
    <source>
        <dbReference type="ARBA" id="ARBA00022679"/>
    </source>
</evidence>
<feature type="transmembrane region" description="Helical" evidence="11">
    <location>
        <begin position="291"/>
        <end position="309"/>
    </location>
</feature>
<dbReference type="InterPro" id="IPR011923">
    <property type="entry name" value="RodA/MrdB"/>
</dbReference>
<feature type="transmembrane region" description="Helical" evidence="11">
    <location>
        <begin position="358"/>
        <end position="380"/>
    </location>
</feature>